<dbReference type="Proteomes" id="UP000311919">
    <property type="component" value="Unassembled WGS sequence"/>
</dbReference>
<feature type="compositionally biased region" description="Basic and acidic residues" evidence="1">
    <location>
        <begin position="396"/>
        <end position="406"/>
    </location>
</feature>
<dbReference type="InterPro" id="IPR036034">
    <property type="entry name" value="PDZ_sf"/>
</dbReference>
<dbReference type="Gene3D" id="2.30.42.10">
    <property type="match status" value="2"/>
</dbReference>
<feature type="region of interest" description="Disordered" evidence="1">
    <location>
        <begin position="231"/>
        <end position="437"/>
    </location>
</feature>
<dbReference type="EMBL" id="SKCS01000383">
    <property type="protein sequence ID" value="TNN09924.1"/>
    <property type="molecule type" value="Genomic_DNA"/>
</dbReference>
<feature type="region of interest" description="Disordered" evidence="1">
    <location>
        <begin position="973"/>
        <end position="1005"/>
    </location>
</feature>
<feature type="compositionally biased region" description="Low complexity" evidence="1">
    <location>
        <begin position="1046"/>
        <end position="1070"/>
    </location>
</feature>
<sequence>MPISLPPLAQPCTVECNRSIVQNPMHQITTITTTGHIINDYDNKVHNNKLDGINCRYCDQIHDYQYHEDVTMHHSASPNVLYSRGSPLPQSMMDRYDYVNMPQVKLDDDHDVVHFHHANTNTTTTNNNNNSNNNTPHPYMPTSILSLSDYLLSNSLLSTLNTTDINIITNVNNDDLLMDTSFLSTVPEEEDFSEITSSSRTTPKQSPCKQIYLIKQENKNSMKLTHHNNDIHDVGLYSSPESSSSPSTVLHKSQPIQIREMESFSSSSGQTFSDGNVEGQLSSSPSKLSKIHSSQSQEMSDNYCSRPNRKQKRYRNSRAPAPPTPSVTSSPLPVSSCINQPTIPLPPPPPPRPTKNIDTPCTSDSDNDGDYKNSPKSRHNHKMSETSSSPINTSPKSEESEKDKINSVKYSSVTDSKSVESGTSCEHKSDDSDKGNLMEQTCSTTTITSTITTTCTTPVKNNHYSYDDNKQNEQKAFPVYNNTNQCVLTKHDNEEEITCCLCNPEHHVDAEAEVLHMTELLSKRRESEVRRHLLLAEMEGGIERDHRLRAAANAMALAASAASTNVVNSNDNMNSSELCNIPNCIHYDCCLHQQQKHHLHSDVKYNTSPHHHLHSIDHRTTDNEIIPPLTCCCSPNCIKEEDILISLQKSSSGLGFSLTTKLLHLPRSSPTIKSNHSNEPVSFAVCVKNILPDGSAIKDGQLRVGDRLIQIDDLDVIGKSQTHIVAILRIKPVGSIVNLLVRRHVHRCQLHLHDCLTCYNMLHSLQLYKDEMNQSTRQHLNLYPDVILLRLHIPLIPVNDENTDNIKNYPINCTANTSPSIGLRQMRLGVSVRESTSSRASKLNELTQNTLKAQTYRKLHNDDRMNQITLLTDSYIADSIYGGVIVKCIIEGGAAHKDGRLQVGDELLEINGIVLVNADSPLSLLRSVLRKLSSTIMNDSENKCNGHTVATTSSVYVTGTTMTTTATTTDTTATTTTTTKATSNTNSANRESTTDNVNNQNNNTKSLCDNVNSVEMSSIIQPKMVDLLIARLKRHRRSASGHTIASNSEIGSETSTTSTVLTVSNNNDTSKTSPESGVSNQELMVSHRQRHRSHHQHHSHHRHSSKHQQKCYCSNSPSTLETTSSVSHSPASSSSLTTTISTGNELHMNTVNVADRHHNHNNNKMSTIKPELHSVKVEHEQETIGDEIVSSVTMATSGGDGHGENMTKCSSHNQ</sequence>
<evidence type="ECO:0000313" key="3">
    <source>
        <dbReference type="EMBL" id="TNN09924.1"/>
    </source>
</evidence>
<comment type="caution">
    <text evidence="3">The sequence shown here is derived from an EMBL/GenBank/DDBJ whole genome shotgun (WGS) entry which is preliminary data.</text>
</comment>
<feature type="compositionally biased region" description="Low complexity" evidence="1">
    <location>
        <begin position="973"/>
        <end position="989"/>
    </location>
</feature>
<dbReference type="GO" id="GO:0000226">
    <property type="term" value="P:microtubule cytoskeleton organization"/>
    <property type="evidence" value="ECO:0007669"/>
    <property type="project" value="TreeGrafter"/>
</dbReference>
<dbReference type="PANTHER" id="PTHR16484">
    <property type="entry name" value="PARTITIONING DEFECTIVE 3 RELATED"/>
    <property type="match status" value="1"/>
</dbReference>
<feature type="compositionally biased region" description="Low complexity" evidence="1">
    <location>
        <begin position="238"/>
        <end position="247"/>
    </location>
</feature>
<dbReference type="GO" id="GO:0007155">
    <property type="term" value="P:cell adhesion"/>
    <property type="evidence" value="ECO:0007669"/>
    <property type="project" value="TreeGrafter"/>
</dbReference>
<feature type="compositionally biased region" description="Polar residues" evidence="1">
    <location>
        <begin position="408"/>
        <end position="424"/>
    </location>
</feature>
<dbReference type="PROSITE" id="PS50106">
    <property type="entry name" value="PDZ"/>
    <property type="match status" value="2"/>
</dbReference>
<feature type="region of interest" description="Disordered" evidence="1">
    <location>
        <begin position="1037"/>
        <end position="1139"/>
    </location>
</feature>
<dbReference type="GO" id="GO:0051660">
    <property type="term" value="P:establishment of centrosome localization"/>
    <property type="evidence" value="ECO:0007669"/>
    <property type="project" value="TreeGrafter"/>
</dbReference>
<organism evidence="3 4">
    <name type="scientific">Schistosoma japonicum</name>
    <name type="common">Blood fluke</name>
    <dbReference type="NCBI Taxonomy" id="6182"/>
    <lineage>
        <taxon>Eukaryota</taxon>
        <taxon>Metazoa</taxon>
        <taxon>Spiralia</taxon>
        <taxon>Lophotrochozoa</taxon>
        <taxon>Platyhelminthes</taxon>
        <taxon>Trematoda</taxon>
        <taxon>Digenea</taxon>
        <taxon>Strigeidida</taxon>
        <taxon>Schistosomatoidea</taxon>
        <taxon>Schistosomatidae</taxon>
        <taxon>Schistosoma</taxon>
    </lineage>
</organism>
<gene>
    <name evidence="3" type="ORF">EWB00_005885</name>
</gene>
<dbReference type="SUPFAM" id="SSF50156">
    <property type="entry name" value="PDZ domain-like"/>
    <property type="match status" value="2"/>
</dbReference>
<dbReference type="Pfam" id="PF00595">
    <property type="entry name" value="PDZ"/>
    <property type="match status" value="2"/>
</dbReference>
<feature type="compositionally biased region" description="Low complexity" evidence="1">
    <location>
        <begin position="280"/>
        <end position="297"/>
    </location>
</feature>
<reference evidence="3 4" key="1">
    <citation type="submission" date="2019-03" db="EMBL/GenBank/DDBJ databases">
        <title>An improved genome assembly of the fluke Schistosoma japonicum.</title>
        <authorList>
            <person name="Hu W."/>
            <person name="Luo F."/>
            <person name="Yin M."/>
            <person name="Mo X."/>
            <person name="Sun C."/>
            <person name="Wu Q."/>
            <person name="Zhu B."/>
            <person name="Xiang M."/>
            <person name="Wang J."/>
            <person name="Wang Y."/>
            <person name="Zhang T."/>
            <person name="Xu B."/>
            <person name="Zheng H."/>
            <person name="Feng Z."/>
        </authorList>
    </citation>
    <scope>NUCLEOTIDE SEQUENCE [LARGE SCALE GENOMIC DNA]</scope>
    <source>
        <strain evidence="3">HuSjv2</strain>
        <tissue evidence="3">Worms</tissue>
    </source>
</reference>
<feature type="domain" description="PDZ" evidence="2">
    <location>
        <begin position="879"/>
        <end position="940"/>
    </location>
</feature>
<accession>A0A4Z2D0D9</accession>
<dbReference type="GO" id="GO:0035091">
    <property type="term" value="F:phosphatidylinositol binding"/>
    <property type="evidence" value="ECO:0007669"/>
    <property type="project" value="TreeGrafter"/>
</dbReference>
<feature type="compositionally biased region" description="Pro residues" evidence="1">
    <location>
        <begin position="343"/>
        <end position="353"/>
    </location>
</feature>
<name>A0A4Z2D0D9_SCHJA</name>
<evidence type="ECO:0000259" key="2">
    <source>
        <dbReference type="PROSITE" id="PS50106"/>
    </source>
</evidence>
<dbReference type="CDD" id="cd00136">
    <property type="entry name" value="PDZ_canonical"/>
    <property type="match status" value="1"/>
</dbReference>
<evidence type="ECO:0000256" key="1">
    <source>
        <dbReference type="SAM" id="MobiDB-lite"/>
    </source>
</evidence>
<keyword evidence="4" id="KW-1185">Reference proteome</keyword>
<dbReference type="SMART" id="SM00228">
    <property type="entry name" value="PDZ"/>
    <property type="match status" value="2"/>
</dbReference>
<feature type="compositionally biased region" description="Low complexity" evidence="1">
    <location>
        <begin position="326"/>
        <end position="336"/>
    </location>
</feature>
<feature type="compositionally biased region" description="Polar residues" evidence="1">
    <location>
        <begin position="1111"/>
        <end position="1121"/>
    </location>
</feature>
<dbReference type="STRING" id="6182.A0A4Z2D0D9"/>
<protein>
    <submittedName>
        <fullName evidence="3">Partitioning defective 3</fullName>
    </submittedName>
</protein>
<dbReference type="OrthoDB" id="6264899at2759"/>
<feature type="compositionally biased region" description="Basic residues" evidence="1">
    <location>
        <begin position="1087"/>
        <end position="1109"/>
    </location>
</feature>
<dbReference type="GO" id="GO:0045197">
    <property type="term" value="P:establishment or maintenance of epithelial cell apical/basal polarity"/>
    <property type="evidence" value="ECO:0007669"/>
    <property type="project" value="TreeGrafter"/>
</dbReference>
<feature type="compositionally biased region" description="Polar residues" evidence="1">
    <location>
        <begin position="385"/>
        <end position="395"/>
    </location>
</feature>
<dbReference type="InterPro" id="IPR001478">
    <property type="entry name" value="PDZ"/>
</dbReference>
<dbReference type="GO" id="GO:0043296">
    <property type="term" value="C:apical junction complex"/>
    <property type="evidence" value="ECO:0007669"/>
    <property type="project" value="TreeGrafter"/>
</dbReference>
<dbReference type="InterPro" id="IPR052213">
    <property type="entry name" value="PAR3"/>
</dbReference>
<proteinExistence type="predicted"/>
<feature type="compositionally biased region" description="Polar residues" evidence="1">
    <location>
        <begin position="1071"/>
        <end position="1083"/>
    </location>
</feature>
<feature type="compositionally biased region" description="Basic and acidic residues" evidence="1">
    <location>
        <begin position="425"/>
        <end position="436"/>
    </location>
</feature>
<dbReference type="AlphaFoldDB" id="A0A4Z2D0D9"/>
<dbReference type="GO" id="GO:0005912">
    <property type="term" value="C:adherens junction"/>
    <property type="evidence" value="ECO:0007669"/>
    <property type="project" value="TreeGrafter"/>
</dbReference>
<dbReference type="GO" id="GO:0016324">
    <property type="term" value="C:apical plasma membrane"/>
    <property type="evidence" value="ECO:0007669"/>
    <property type="project" value="TreeGrafter"/>
</dbReference>
<feature type="compositionally biased region" description="Basic residues" evidence="1">
    <location>
        <begin position="307"/>
        <end position="316"/>
    </location>
</feature>
<dbReference type="GO" id="GO:0008104">
    <property type="term" value="P:intracellular protein localization"/>
    <property type="evidence" value="ECO:0007669"/>
    <property type="project" value="TreeGrafter"/>
</dbReference>
<dbReference type="GO" id="GO:0030010">
    <property type="term" value="P:establishment of cell polarity"/>
    <property type="evidence" value="ECO:0007669"/>
    <property type="project" value="TreeGrafter"/>
</dbReference>
<dbReference type="GO" id="GO:0005938">
    <property type="term" value="C:cell cortex"/>
    <property type="evidence" value="ECO:0007669"/>
    <property type="project" value="TreeGrafter"/>
</dbReference>
<dbReference type="PANTHER" id="PTHR16484:SF17">
    <property type="entry name" value="BAZOOKA, ISOFORM B"/>
    <property type="match status" value="1"/>
</dbReference>
<evidence type="ECO:0000313" key="4">
    <source>
        <dbReference type="Proteomes" id="UP000311919"/>
    </source>
</evidence>
<feature type="domain" description="PDZ" evidence="2">
    <location>
        <begin position="644"/>
        <end position="745"/>
    </location>
</feature>
<feature type="compositionally biased region" description="Low complexity" evidence="1">
    <location>
        <begin position="1122"/>
        <end position="1139"/>
    </location>
</feature>